<protein>
    <recommendedName>
        <fullName evidence="3">Adenylate kinase</fullName>
    </recommendedName>
</protein>
<dbReference type="AlphaFoldDB" id="A0AAX2UI89"/>
<reference evidence="1 2" key="1">
    <citation type="submission" date="2019-05" db="EMBL/GenBank/DDBJ databases">
        <title>Draft genomes of eight strains of Campylobacter helveticus isolated from cats and a dog in New Zealand.</title>
        <authorList>
            <person name="Bojanic K."/>
            <person name="Midwinter A.C."/>
            <person name="Biggs P.J."/>
            <person name="Acke E."/>
            <person name="Cornelius A.J."/>
            <person name="Marshall J.C."/>
        </authorList>
    </citation>
    <scope>NUCLEOTIDE SEQUENCE [LARGE SCALE GENOMIC DNA]</scope>
    <source>
        <strain evidence="1 2">ACP123b</strain>
    </source>
</reference>
<dbReference type="EMBL" id="VDBS01000040">
    <property type="protein sequence ID" value="TNB57387.1"/>
    <property type="molecule type" value="Genomic_DNA"/>
</dbReference>
<sequence>MIFIIGGESHTGKSLLAQNLLRKTSFPYLSLDLIKMGFVKLKNPPFKVDEDEKIANFFALFLIILSRVL</sequence>
<dbReference type="GeneID" id="52035930"/>
<evidence type="ECO:0000313" key="2">
    <source>
        <dbReference type="Proteomes" id="UP000306813"/>
    </source>
</evidence>
<evidence type="ECO:0008006" key="3">
    <source>
        <dbReference type="Google" id="ProtNLM"/>
    </source>
</evidence>
<accession>A0AAX2UI89</accession>
<proteinExistence type="predicted"/>
<name>A0AAX2UI89_9BACT</name>
<dbReference type="InterPro" id="IPR027417">
    <property type="entry name" value="P-loop_NTPase"/>
</dbReference>
<evidence type="ECO:0000313" key="1">
    <source>
        <dbReference type="EMBL" id="TNB57387.1"/>
    </source>
</evidence>
<dbReference type="Proteomes" id="UP000306813">
    <property type="component" value="Unassembled WGS sequence"/>
</dbReference>
<comment type="caution">
    <text evidence="1">The sequence shown here is derived from an EMBL/GenBank/DDBJ whole genome shotgun (WGS) entry which is preliminary data.</text>
</comment>
<dbReference type="RefSeq" id="WP_082198962.1">
    <property type="nucleotide sequence ID" value="NZ_CP020478.1"/>
</dbReference>
<organism evidence="1 2">
    <name type="scientific">Campylobacter helveticus</name>
    <dbReference type="NCBI Taxonomy" id="28898"/>
    <lineage>
        <taxon>Bacteria</taxon>
        <taxon>Pseudomonadati</taxon>
        <taxon>Campylobacterota</taxon>
        <taxon>Epsilonproteobacteria</taxon>
        <taxon>Campylobacterales</taxon>
        <taxon>Campylobacteraceae</taxon>
        <taxon>Campylobacter</taxon>
    </lineage>
</organism>
<gene>
    <name evidence="1" type="ORF">FDW42_05345</name>
</gene>
<dbReference type="Gene3D" id="3.40.50.300">
    <property type="entry name" value="P-loop containing nucleotide triphosphate hydrolases"/>
    <property type="match status" value="1"/>
</dbReference>